<accession>W7DZ14</accession>
<dbReference type="GeneID" id="26249526"/>
<sequence length="78" mass="9420">MVRNTNSSLPNLPPLIHNTREHHTHEHHRHVYTTTWRLWRAQKWYVQQSGQVLDRDFMCAVGRVFPGFGDSQWVYFPF</sequence>
<evidence type="ECO:0000313" key="1">
    <source>
        <dbReference type="EMBL" id="EUN23293.1"/>
    </source>
</evidence>
<dbReference type="RefSeq" id="XP_014552870.1">
    <property type="nucleotide sequence ID" value="XM_014697384.1"/>
</dbReference>
<dbReference type="AlphaFoldDB" id="W7DZ14"/>
<dbReference type="Proteomes" id="UP000054337">
    <property type="component" value="Unassembled WGS sequence"/>
</dbReference>
<proteinExistence type="predicted"/>
<gene>
    <name evidence="1" type="ORF">COCVIDRAFT_109098</name>
</gene>
<keyword evidence="2" id="KW-1185">Reference proteome</keyword>
<organism evidence="1 2">
    <name type="scientific">Bipolaris victoriae (strain FI3)</name>
    <name type="common">Victoria blight of oats agent</name>
    <name type="synonym">Cochliobolus victoriae</name>
    <dbReference type="NCBI Taxonomy" id="930091"/>
    <lineage>
        <taxon>Eukaryota</taxon>
        <taxon>Fungi</taxon>
        <taxon>Dikarya</taxon>
        <taxon>Ascomycota</taxon>
        <taxon>Pezizomycotina</taxon>
        <taxon>Dothideomycetes</taxon>
        <taxon>Pleosporomycetidae</taxon>
        <taxon>Pleosporales</taxon>
        <taxon>Pleosporineae</taxon>
        <taxon>Pleosporaceae</taxon>
        <taxon>Bipolaris</taxon>
    </lineage>
</organism>
<evidence type="ECO:0000313" key="2">
    <source>
        <dbReference type="Proteomes" id="UP000054337"/>
    </source>
</evidence>
<dbReference type="EMBL" id="KI968790">
    <property type="protein sequence ID" value="EUN23293.1"/>
    <property type="molecule type" value="Genomic_DNA"/>
</dbReference>
<name>W7DZ14_BIPV3</name>
<reference evidence="1 2" key="1">
    <citation type="journal article" date="2013" name="PLoS Genet.">
        <title>Comparative genome structure, secondary metabolite, and effector coding capacity across Cochliobolus pathogens.</title>
        <authorList>
            <person name="Condon B.J."/>
            <person name="Leng Y."/>
            <person name="Wu D."/>
            <person name="Bushley K.E."/>
            <person name="Ohm R.A."/>
            <person name="Otillar R."/>
            <person name="Martin J."/>
            <person name="Schackwitz W."/>
            <person name="Grimwood J."/>
            <person name="MohdZainudin N."/>
            <person name="Xue C."/>
            <person name="Wang R."/>
            <person name="Manning V.A."/>
            <person name="Dhillon B."/>
            <person name="Tu Z.J."/>
            <person name="Steffenson B.J."/>
            <person name="Salamov A."/>
            <person name="Sun H."/>
            <person name="Lowry S."/>
            <person name="LaButti K."/>
            <person name="Han J."/>
            <person name="Copeland A."/>
            <person name="Lindquist E."/>
            <person name="Barry K."/>
            <person name="Schmutz J."/>
            <person name="Baker S.E."/>
            <person name="Ciuffetti L.M."/>
            <person name="Grigoriev I.V."/>
            <person name="Zhong S."/>
            <person name="Turgeon B.G."/>
        </authorList>
    </citation>
    <scope>NUCLEOTIDE SEQUENCE [LARGE SCALE GENOMIC DNA]</scope>
    <source>
        <strain evidence="1 2">FI3</strain>
    </source>
</reference>
<protein>
    <submittedName>
        <fullName evidence="1">Uncharacterized protein</fullName>
    </submittedName>
</protein>
<dbReference type="HOGENOM" id="CLU_2621674_0_0_1"/>